<evidence type="ECO:0000259" key="7">
    <source>
        <dbReference type="Pfam" id="PF00291"/>
    </source>
</evidence>
<dbReference type="Gene3D" id="3.40.50.1100">
    <property type="match status" value="2"/>
</dbReference>
<proteinExistence type="inferred from homology"/>
<gene>
    <name evidence="9" type="primary">thrC</name>
    <name evidence="9" type="ORF">E5S66_06140</name>
</gene>
<evidence type="ECO:0000259" key="8">
    <source>
        <dbReference type="Pfam" id="PF14821"/>
    </source>
</evidence>
<dbReference type="Proteomes" id="UP000308508">
    <property type="component" value="Unassembled WGS sequence"/>
</dbReference>
<dbReference type="AlphaFoldDB" id="A0A5R9PH70"/>
<comment type="cofactor">
    <cofactor evidence="1 6">
        <name>pyridoxal 5'-phosphate</name>
        <dbReference type="ChEBI" id="CHEBI:597326"/>
    </cofactor>
</comment>
<feature type="domain" description="Threonine synthase N-terminal" evidence="8">
    <location>
        <begin position="4"/>
        <end position="77"/>
    </location>
</feature>
<dbReference type="RefSeq" id="WP_138348400.1">
    <property type="nucleotide sequence ID" value="NZ_SROY01000002.1"/>
</dbReference>
<comment type="similarity">
    <text evidence="2">Belongs to the threonine synthase family.</text>
</comment>
<comment type="caution">
    <text evidence="9">The sequence shown here is derived from an EMBL/GenBank/DDBJ whole genome shotgun (WGS) entry which is preliminary data.</text>
</comment>
<protein>
    <recommendedName>
        <fullName evidence="5">Threonine synthase</fullName>
        <ecNumber evidence="5">4.2.3.1</ecNumber>
    </recommendedName>
</protein>
<dbReference type="Pfam" id="PF00291">
    <property type="entry name" value="PALP"/>
    <property type="match status" value="1"/>
</dbReference>
<dbReference type="InterPro" id="IPR051166">
    <property type="entry name" value="Threonine_Synthase"/>
</dbReference>
<keyword evidence="4 9" id="KW-0456">Lyase</keyword>
<dbReference type="InterPro" id="IPR001926">
    <property type="entry name" value="TrpB-like_PALP"/>
</dbReference>
<name>A0A5R9PH70_9GAMM</name>
<evidence type="ECO:0000256" key="4">
    <source>
        <dbReference type="ARBA" id="ARBA00023239"/>
    </source>
</evidence>
<evidence type="ECO:0000256" key="5">
    <source>
        <dbReference type="NCBIfam" id="TIGR00260"/>
    </source>
</evidence>
<dbReference type="InterPro" id="IPR037158">
    <property type="entry name" value="Thr_synth_N_sf"/>
</dbReference>
<dbReference type="PANTHER" id="PTHR42690:SF1">
    <property type="entry name" value="THREONINE SYNTHASE-LIKE 2"/>
    <property type="match status" value="1"/>
</dbReference>
<feature type="domain" description="Tryptophan synthase beta chain-like PALP" evidence="7">
    <location>
        <begin position="95"/>
        <end position="380"/>
    </location>
</feature>
<dbReference type="NCBIfam" id="TIGR00260">
    <property type="entry name" value="thrC"/>
    <property type="match status" value="1"/>
</dbReference>
<dbReference type="EMBL" id="SROY01000002">
    <property type="protein sequence ID" value="TLX22098.1"/>
    <property type="molecule type" value="Genomic_DNA"/>
</dbReference>
<evidence type="ECO:0000313" key="9">
    <source>
        <dbReference type="EMBL" id="TLX22098.1"/>
    </source>
</evidence>
<keyword evidence="3 6" id="KW-0663">Pyridoxal phosphate</keyword>
<dbReference type="SUPFAM" id="SSF53686">
    <property type="entry name" value="Tryptophan synthase beta subunit-like PLP-dependent enzymes"/>
    <property type="match status" value="1"/>
</dbReference>
<dbReference type="PANTHER" id="PTHR42690">
    <property type="entry name" value="THREONINE SYNTHASE FAMILY MEMBER"/>
    <property type="match status" value="1"/>
</dbReference>
<organism evidence="9 10">
    <name type="scientific">Thermomonas fusca</name>
    <dbReference type="NCBI Taxonomy" id="215690"/>
    <lineage>
        <taxon>Bacteria</taxon>
        <taxon>Pseudomonadati</taxon>
        <taxon>Pseudomonadota</taxon>
        <taxon>Gammaproteobacteria</taxon>
        <taxon>Lysobacterales</taxon>
        <taxon>Lysobacteraceae</taxon>
        <taxon>Thermomonas</taxon>
    </lineage>
</organism>
<evidence type="ECO:0000313" key="10">
    <source>
        <dbReference type="Proteomes" id="UP000308508"/>
    </source>
</evidence>
<dbReference type="GO" id="GO:0009088">
    <property type="term" value="P:threonine biosynthetic process"/>
    <property type="evidence" value="ECO:0007669"/>
    <property type="project" value="UniProtKB-UniRule"/>
</dbReference>
<dbReference type="Gene3D" id="3.90.1380.10">
    <property type="entry name" value="Threonine synthase, N-terminal domain"/>
    <property type="match status" value="1"/>
</dbReference>
<dbReference type="Pfam" id="PF14821">
    <property type="entry name" value="Thr_synth_N"/>
    <property type="match status" value="1"/>
</dbReference>
<dbReference type="InterPro" id="IPR029144">
    <property type="entry name" value="Thr_synth_N"/>
</dbReference>
<accession>A0A5R9PH70</accession>
<evidence type="ECO:0000256" key="1">
    <source>
        <dbReference type="ARBA" id="ARBA00001933"/>
    </source>
</evidence>
<reference evidence="9 10" key="1">
    <citation type="submission" date="2019-04" db="EMBL/GenBank/DDBJ databases">
        <authorList>
            <person name="Grouzdev D.S."/>
            <person name="Nazina T.N."/>
        </authorList>
    </citation>
    <scope>NUCLEOTIDE SEQUENCE [LARGE SCALE GENOMIC DNA]</scope>
    <source>
        <strain evidence="9 10">SHC 3-19</strain>
    </source>
</reference>
<sequence>MNAYSTRGRAPLVSIADAIAAGLAPDGGLYMPETWPSLSLAQFDGADTLADIATRFLVPFFAGGALESALPRICGDAFAIEPPLVDFGKRGDFLLELFHGPTAAFKDYGAAFLAGCLAALPRGDKPLTIVVATSGDTGAAVAAAFDGRPGFRVAILYPDGRVSPRQAHQLGCFGDNIRAFRVDGSFDDCQRLAKTLLADAAYRAEVPLGSANSISLGRLLPQAAYYAHAALQHWRSTGRTLNFVVPTGNLGNALACLLAKRMGLPIGELVLASNANTVLPDFFAGGDYAPQPSIATLANAMDVGAPSNFERLQYLYPDDAELRATLRAEAVSDAQIRAAIVRIHNERGQVICPHTACAAEVLDRLRTRGAQGDWAAVATAHPAKFPEVVEPLLGETIVPPPALAAMLQRPSHAQTLGNDVALLKQRLRNA</sequence>
<dbReference type="InterPro" id="IPR004450">
    <property type="entry name" value="Thr_synthase-like"/>
</dbReference>
<evidence type="ECO:0000256" key="6">
    <source>
        <dbReference type="PIRSR" id="PIRSR604450-51"/>
    </source>
</evidence>
<keyword evidence="10" id="KW-1185">Reference proteome</keyword>
<dbReference type="InterPro" id="IPR036052">
    <property type="entry name" value="TrpB-like_PALP_sf"/>
</dbReference>
<evidence type="ECO:0000256" key="2">
    <source>
        <dbReference type="ARBA" id="ARBA00005517"/>
    </source>
</evidence>
<dbReference type="EC" id="4.2.3.1" evidence="5"/>
<evidence type="ECO:0000256" key="3">
    <source>
        <dbReference type="ARBA" id="ARBA00022898"/>
    </source>
</evidence>
<feature type="modified residue" description="N6-(pyridoxal phosphate)lysine" evidence="6">
    <location>
        <position position="106"/>
    </location>
</feature>
<dbReference type="GO" id="GO:0004795">
    <property type="term" value="F:threonine synthase activity"/>
    <property type="evidence" value="ECO:0007669"/>
    <property type="project" value="UniProtKB-UniRule"/>
</dbReference>
<dbReference type="STRING" id="1123377.GCA_000423885_01801"/>